<dbReference type="GO" id="GO:0006508">
    <property type="term" value="P:proteolysis"/>
    <property type="evidence" value="ECO:0007669"/>
    <property type="project" value="UniProtKB-KW"/>
</dbReference>
<keyword evidence="6 11" id="KW-0031">Aminopeptidase</keyword>
<feature type="active site" description="Nucleophile" evidence="12">
    <location>
        <position position="126"/>
    </location>
</feature>
<protein>
    <recommendedName>
        <fullName evidence="5 11">Proline iminopeptidase</fullName>
        <shortName evidence="11">PIP</shortName>
        <ecNumber evidence="4 11">3.4.11.5</ecNumber>
    </recommendedName>
    <alternativeName>
        <fullName evidence="10 11">Prolyl aminopeptidase</fullName>
    </alternativeName>
</protein>
<dbReference type="GO" id="GO:0005737">
    <property type="term" value="C:cytoplasm"/>
    <property type="evidence" value="ECO:0007669"/>
    <property type="project" value="UniProtKB-SubCell"/>
</dbReference>
<evidence type="ECO:0000256" key="6">
    <source>
        <dbReference type="ARBA" id="ARBA00022438"/>
    </source>
</evidence>
<evidence type="ECO:0000256" key="2">
    <source>
        <dbReference type="ARBA" id="ARBA00004496"/>
    </source>
</evidence>
<dbReference type="InterPro" id="IPR002410">
    <property type="entry name" value="Peptidase_S33"/>
</dbReference>
<proteinExistence type="inferred from homology"/>
<dbReference type="NCBIfam" id="TIGR01249">
    <property type="entry name" value="pro_imino_pep_1"/>
    <property type="match status" value="1"/>
</dbReference>
<keyword evidence="8 11" id="KW-0645">Protease</keyword>
<evidence type="ECO:0000256" key="3">
    <source>
        <dbReference type="ARBA" id="ARBA00010088"/>
    </source>
</evidence>
<evidence type="ECO:0000259" key="14">
    <source>
        <dbReference type="Pfam" id="PF00561"/>
    </source>
</evidence>
<dbReference type="EMBL" id="FMTS01000001">
    <property type="protein sequence ID" value="SCW43190.1"/>
    <property type="molecule type" value="Genomic_DNA"/>
</dbReference>
<dbReference type="EC" id="3.4.11.5" evidence="4 11"/>
<comment type="catalytic activity">
    <reaction evidence="1 11 13">
        <text>Release of N-terminal proline from a peptide.</text>
        <dbReference type="EC" id="3.4.11.5"/>
    </reaction>
</comment>
<dbReference type="SUPFAM" id="SSF53474">
    <property type="entry name" value="alpha/beta-Hydrolases"/>
    <property type="match status" value="1"/>
</dbReference>
<dbReference type="PRINTS" id="PR00111">
    <property type="entry name" value="ABHYDROLASE"/>
</dbReference>
<accession>A0A1G4QF11</accession>
<dbReference type="InterPro" id="IPR005944">
    <property type="entry name" value="Pro_iminopeptidase"/>
</dbReference>
<dbReference type="OrthoDB" id="9796770at2"/>
<keyword evidence="9 11" id="KW-0378">Hydrolase</keyword>
<evidence type="ECO:0000256" key="12">
    <source>
        <dbReference type="PIRSR" id="PIRSR006431-1"/>
    </source>
</evidence>
<comment type="subcellular location">
    <subcellularLocation>
        <location evidence="2 11">Cytoplasm</location>
    </subcellularLocation>
</comment>
<dbReference type="Pfam" id="PF00561">
    <property type="entry name" value="Abhydrolase_1"/>
    <property type="match status" value="1"/>
</dbReference>
<name>A0A1G4QF11_9CAUL</name>
<evidence type="ECO:0000256" key="5">
    <source>
        <dbReference type="ARBA" id="ARBA00021843"/>
    </source>
</evidence>
<dbReference type="GO" id="GO:0004177">
    <property type="term" value="F:aminopeptidase activity"/>
    <property type="evidence" value="ECO:0007669"/>
    <property type="project" value="UniProtKB-UniRule"/>
</dbReference>
<feature type="domain" description="AB hydrolase-1" evidence="14">
    <location>
        <begin position="48"/>
        <end position="312"/>
    </location>
</feature>
<dbReference type="AlphaFoldDB" id="A0A1G4QF11"/>
<gene>
    <name evidence="15" type="ORF">SAMN02927928_1180</name>
</gene>
<evidence type="ECO:0000256" key="10">
    <source>
        <dbReference type="ARBA" id="ARBA00029605"/>
    </source>
</evidence>
<evidence type="ECO:0000256" key="11">
    <source>
        <dbReference type="PIRNR" id="PIRNR006431"/>
    </source>
</evidence>
<evidence type="ECO:0000256" key="13">
    <source>
        <dbReference type="RuleBase" id="RU003421"/>
    </source>
</evidence>
<dbReference type="RefSeq" id="WP_090644785.1">
    <property type="nucleotide sequence ID" value="NZ_CBCRYE010000001.1"/>
</dbReference>
<evidence type="ECO:0000313" key="16">
    <source>
        <dbReference type="Proteomes" id="UP000199150"/>
    </source>
</evidence>
<evidence type="ECO:0000256" key="8">
    <source>
        <dbReference type="ARBA" id="ARBA00022670"/>
    </source>
</evidence>
<evidence type="ECO:0000313" key="15">
    <source>
        <dbReference type="EMBL" id="SCW43190.1"/>
    </source>
</evidence>
<dbReference type="PANTHER" id="PTHR43722:SF1">
    <property type="entry name" value="PROLINE IMINOPEPTIDASE"/>
    <property type="match status" value="1"/>
</dbReference>
<feature type="active site" description="Proton donor" evidence="12">
    <location>
        <position position="310"/>
    </location>
</feature>
<comment type="similarity">
    <text evidence="3 11 13">Belongs to the peptidase S33 family.</text>
</comment>
<reference evidence="16" key="1">
    <citation type="submission" date="2016-10" db="EMBL/GenBank/DDBJ databases">
        <authorList>
            <person name="Varghese N."/>
            <person name="Submissions S."/>
        </authorList>
    </citation>
    <scope>NUCLEOTIDE SEQUENCE [LARGE SCALE GENOMIC DNA]</scope>
    <source>
        <strain evidence="16">CGMCC 1.3431</strain>
    </source>
</reference>
<dbReference type="PANTHER" id="PTHR43722">
    <property type="entry name" value="PROLINE IMINOPEPTIDASE"/>
    <property type="match status" value="1"/>
</dbReference>
<evidence type="ECO:0000256" key="1">
    <source>
        <dbReference type="ARBA" id="ARBA00001585"/>
    </source>
</evidence>
<dbReference type="Gene3D" id="3.40.50.1820">
    <property type="entry name" value="alpha/beta hydrolase"/>
    <property type="match status" value="1"/>
</dbReference>
<keyword evidence="7 11" id="KW-0963">Cytoplasm</keyword>
<evidence type="ECO:0000256" key="7">
    <source>
        <dbReference type="ARBA" id="ARBA00022490"/>
    </source>
</evidence>
<evidence type="ECO:0000256" key="4">
    <source>
        <dbReference type="ARBA" id="ARBA00012568"/>
    </source>
</evidence>
<dbReference type="PRINTS" id="PR00793">
    <property type="entry name" value="PROAMNOPTASE"/>
</dbReference>
<dbReference type="STRING" id="260084.SAMN02927928_1180"/>
<dbReference type="InterPro" id="IPR000073">
    <property type="entry name" value="AB_hydrolase_1"/>
</dbReference>
<organism evidence="15 16">
    <name type="scientific">Asticcacaulis taihuensis</name>
    <dbReference type="NCBI Taxonomy" id="260084"/>
    <lineage>
        <taxon>Bacteria</taxon>
        <taxon>Pseudomonadati</taxon>
        <taxon>Pseudomonadota</taxon>
        <taxon>Alphaproteobacteria</taxon>
        <taxon>Caulobacterales</taxon>
        <taxon>Caulobacteraceae</taxon>
        <taxon>Asticcacaulis</taxon>
    </lineage>
</organism>
<dbReference type="PIRSF" id="PIRSF006431">
    <property type="entry name" value="Pept_S33"/>
    <property type="match status" value="1"/>
</dbReference>
<feature type="active site" evidence="12">
    <location>
        <position position="282"/>
    </location>
</feature>
<dbReference type="InterPro" id="IPR029058">
    <property type="entry name" value="AB_hydrolase_fold"/>
</dbReference>
<sequence>MTDSVIPKKSAPVRGLYPDIEPYDSGHMPTGGKHKIYYEQSGNPQGLPVVVVHGGPGGGTSPNLRGYFNPDGYRIILFDQRGCGKSTPHASEDISLEDNTTWHLVADMEALRQKLGIEKWVVFGGSWGSTLSLAYALTHPERVSGLILRGIFLVRKSELDWFYQEGASHLYPDIWEKFVAPIPEGERGDLLSAYIKRLNGPDRAESVRCALAWSGWEGDTLSIDGPSEVASKFSDPAFALAFARIESWYFKNGGFFENENWVLENIGRIRHIPGWIVQGRYDVVTPMATAWDLKKAWPEARFNLVKKAGHSSSDPGILEGLVAAADEALVALS</sequence>
<dbReference type="Proteomes" id="UP000199150">
    <property type="component" value="Unassembled WGS sequence"/>
</dbReference>
<evidence type="ECO:0000256" key="9">
    <source>
        <dbReference type="ARBA" id="ARBA00022801"/>
    </source>
</evidence>
<keyword evidence="16" id="KW-1185">Reference proteome</keyword>